<dbReference type="InterPro" id="IPR027417">
    <property type="entry name" value="P-loop_NTPase"/>
</dbReference>
<dbReference type="AlphaFoldDB" id="A0A549TC71"/>
<dbReference type="Gene3D" id="3.40.50.300">
    <property type="entry name" value="P-loop containing nucleotide triphosphate hydrolases"/>
    <property type="match status" value="1"/>
</dbReference>
<dbReference type="GO" id="GO:0005524">
    <property type="term" value="F:ATP binding"/>
    <property type="evidence" value="ECO:0007669"/>
    <property type="project" value="InterPro"/>
</dbReference>
<evidence type="ECO:0000256" key="1">
    <source>
        <dbReference type="ARBA" id="ARBA00034923"/>
    </source>
</evidence>
<protein>
    <recommendedName>
        <fullName evidence="1">DNA 3'-5' helicase II</fullName>
    </recommendedName>
</protein>
<organism evidence="2 3">
    <name type="scientific">Rhizobium straminoryzae</name>
    <dbReference type="NCBI Taxonomy" id="1387186"/>
    <lineage>
        <taxon>Bacteria</taxon>
        <taxon>Pseudomonadati</taxon>
        <taxon>Pseudomonadota</taxon>
        <taxon>Alphaproteobacteria</taxon>
        <taxon>Hyphomicrobiales</taxon>
        <taxon>Rhizobiaceae</taxon>
        <taxon>Rhizobium/Agrobacterium group</taxon>
        <taxon>Rhizobium</taxon>
    </lineage>
</organism>
<dbReference type="GO" id="GO:0003677">
    <property type="term" value="F:DNA binding"/>
    <property type="evidence" value="ECO:0007669"/>
    <property type="project" value="InterPro"/>
</dbReference>
<keyword evidence="3" id="KW-1185">Reference proteome</keyword>
<dbReference type="PANTHER" id="PTHR11070:SF2">
    <property type="entry name" value="ATP-DEPENDENT DNA HELICASE SRS2"/>
    <property type="match status" value="1"/>
</dbReference>
<gene>
    <name evidence="2" type="ORF">FNA46_08695</name>
</gene>
<sequence length="356" mass="39726">MPSANRIIICAAGGGKTTRIVGEAVRGTERALLVTYTRNNAKEIERKLYGLGPAIPHNIEVMTWFSFLLRDLARPYRRVLHDRRIEGLQWEEGRSVPYIPETNTSAHYFAGGRLIYSDKISKFICECDRKTGGAVMRRLAQRFDHIFVDEIQDMAGYDIDVLELILKAGIKLTLVGDHRQATLKTNQGKKNSAFGGIKIIDKFKAWEKAGLAALTYEQHTHRCHQHIADLGDRFFPNEPTTKSLNDAVTGHDGVFIVASTQVDAYVATFAPQVLRFDKKTACRDLPAMNFGESKGLTFDRVMIFPHGLGKKWLSTGQISHVEKSAAKMYVGATRARFSLAFVHDGAVAIPGAQIYE</sequence>
<dbReference type="EMBL" id="VJMG01000020">
    <property type="protein sequence ID" value="TRL39500.1"/>
    <property type="molecule type" value="Genomic_DNA"/>
</dbReference>
<evidence type="ECO:0000313" key="2">
    <source>
        <dbReference type="EMBL" id="TRL39500.1"/>
    </source>
</evidence>
<dbReference type="GO" id="GO:0000725">
    <property type="term" value="P:recombinational repair"/>
    <property type="evidence" value="ECO:0007669"/>
    <property type="project" value="TreeGrafter"/>
</dbReference>
<accession>A0A549TC71</accession>
<reference evidence="2 3" key="1">
    <citation type="submission" date="2019-07" db="EMBL/GenBank/DDBJ databases">
        <title>Ln-dependent methylotrophs.</title>
        <authorList>
            <person name="Tani A."/>
        </authorList>
    </citation>
    <scope>NUCLEOTIDE SEQUENCE [LARGE SCALE GENOMIC DNA]</scope>
    <source>
        <strain evidence="2 3">SM12</strain>
    </source>
</reference>
<dbReference type="Proteomes" id="UP000316801">
    <property type="component" value="Unassembled WGS sequence"/>
</dbReference>
<name>A0A549TC71_9HYPH</name>
<dbReference type="GO" id="GO:0043138">
    <property type="term" value="F:3'-5' DNA helicase activity"/>
    <property type="evidence" value="ECO:0007669"/>
    <property type="project" value="TreeGrafter"/>
</dbReference>
<evidence type="ECO:0000313" key="3">
    <source>
        <dbReference type="Proteomes" id="UP000316801"/>
    </source>
</evidence>
<comment type="caution">
    <text evidence="2">The sequence shown here is derived from an EMBL/GenBank/DDBJ whole genome shotgun (WGS) entry which is preliminary data.</text>
</comment>
<dbReference type="InterPro" id="IPR000212">
    <property type="entry name" value="DNA_helicase_UvrD/REP"/>
</dbReference>
<dbReference type="RefSeq" id="WP_143124803.1">
    <property type="nucleotide sequence ID" value="NZ_VJMG01000020.1"/>
</dbReference>
<dbReference type="SUPFAM" id="SSF52540">
    <property type="entry name" value="P-loop containing nucleoside triphosphate hydrolases"/>
    <property type="match status" value="1"/>
</dbReference>
<dbReference type="Pfam" id="PF13245">
    <property type="entry name" value="AAA_19"/>
    <property type="match status" value="1"/>
</dbReference>
<proteinExistence type="predicted"/>
<dbReference type="PANTHER" id="PTHR11070">
    <property type="entry name" value="UVRD / RECB / PCRA DNA HELICASE FAMILY MEMBER"/>
    <property type="match status" value="1"/>
</dbReference>